<organism evidence="2 3">
    <name type="scientific">Claviceps africana</name>
    <dbReference type="NCBI Taxonomy" id="83212"/>
    <lineage>
        <taxon>Eukaryota</taxon>
        <taxon>Fungi</taxon>
        <taxon>Dikarya</taxon>
        <taxon>Ascomycota</taxon>
        <taxon>Pezizomycotina</taxon>
        <taxon>Sordariomycetes</taxon>
        <taxon>Hypocreomycetidae</taxon>
        <taxon>Hypocreales</taxon>
        <taxon>Clavicipitaceae</taxon>
        <taxon>Claviceps</taxon>
    </lineage>
</organism>
<dbReference type="Proteomes" id="UP000811619">
    <property type="component" value="Unassembled WGS sequence"/>
</dbReference>
<dbReference type="AlphaFoldDB" id="A0A8K0NFY4"/>
<evidence type="ECO:0000313" key="3">
    <source>
        <dbReference type="Proteomes" id="UP000811619"/>
    </source>
</evidence>
<accession>A0A8K0NFY4</accession>
<gene>
    <name evidence="2" type="ORF">E4U42_007856</name>
</gene>
<feature type="region of interest" description="Disordered" evidence="1">
    <location>
        <begin position="1"/>
        <end position="21"/>
    </location>
</feature>
<protein>
    <submittedName>
        <fullName evidence="2">Uncharacterized protein</fullName>
    </submittedName>
</protein>
<proteinExistence type="predicted"/>
<keyword evidence="3" id="KW-1185">Reference proteome</keyword>
<evidence type="ECO:0000256" key="1">
    <source>
        <dbReference type="SAM" id="MobiDB-lite"/>
    </source>
</evidence>
<dbReference type="EMBL" id="SRPY01000932">
    <property type="protein sequence ID" value="KAG5915974.1"/>
    <property type="molecule type" value="Genomic_DNA"/>
</dbReference>
<name>A0A8K0NFY4_9HYPO</name>
<comment type="caution">
    <text evidence="2">The sequence shown here is derived from an EMBL/GenBank/DDBJ whole genome shotgun (WGS) entry which is preliminary data.</text>
</comment>
<evidence type="ECO:0000313" key="2">
    <source>
        <dbReference type="EMBL" id="KAG5915974.1"/>
    </source>
</evidence>
<reference evidence="2" key="1">
    <citation type="journal article" date="2020" name="bioRxiv">
        <title>Whole genome comparisons of ergot fungi reveals the divergence and evolution of species within the genus Claviceps are the result of varying mechanisms driving genome evolution and host range expansion.</title>
        <authorList>
            <person name="Wyka S.A."/>
            <person name="Mondo S.J."/>
            <person name="Liu M."/>
            <person name="Dettman J."/>
            <person name="Nalam V."/>
            <person name="Broders K.D."/>
        </authorList>
    </citation>
    <scope>NUCLEOTIDE SEQUENCE</scope>
    <source>
        <strain evidence="2">CCC 489</strain>
    </source>
</reference>
<sequence>MLADRESRKPARGNPGDPSLRSALQSSLRDALAKLLAKAPCHGPWDEPASLVPDEVVIDSVLFLNLFFKLPPSSPLNLVVPSRGRGALCSIHGRSGLELLELLELLVLPSWHPRAFLAPSGRCDVQGGYVDAT</sequence>